<dbReference type="InterPro" id="IPR036259">
    <property type="entry name" value="MFS_trans_sf"/>
</dbReference>
<name>A0ABR0KSR7_9PEZI</name>
<protein>
    <submittedName>
        <fullName evidence="2">Uncharacterized protein</fullName>
    </submittedName>
</protein>
<accession>A0ABR0KSR7</accession>
<proteinExistence type="predicted"/>
<feature type="region of interest" description="Disordered" evidence="1">
    <location>
        <begin position="1"/>
        <end position="26"/>
    </location>
</feature>
<organism evidence="2 3">
    <name type="scientific">Cryomyces antarcticus</name>
    <dbReference type="NCBI Taxonomy" id="329879"/>
    <lineage>
        <taxon>Eukaryota</taxon>
        <taxon>Fungi</taxon>
        <taxon>Dikarya</taxon>
        <taxon>Ascomycota</taxon>
        <taxon>Pezizomycotina</taxon>
        <taxon>Dothideomycetes</taxon>
        <taxon>Dothideomycetes incertae sedis</taxon>
        <taxon>Cryomyces</taxon>
    </lineage>
</organism>
<evidence type="ECO:0000256" key="1">
    <source>
        <dbReference type="SAM" id="MobiDB-lite"/>
    </source>
</evidence>
<evidence type="ECO:0000313" key="2">
    <source>
        <dbReference type="EMBL" id="KAK5120609.1"/>
    </source>
</evidence>
<reference evidence="2 3" key="1">
    <citation type="submission" date="2023-08" db="EMBL/GenBank/DDBJ databases">
        <title>Black Yeasts Isolated from many extreme environments.</title>
        <authorList>
            <person name="Coleine C."/>
            <person name="Stajich J.E."/>
            <person name="Selbmann L."/>
        </authorList>
    </citation>
    <scope>NUCLEOTIDE SEQUENCE [LARGE SCALE GENOMIC DNA]</scope>
    <source>
        <strain evidence="2 3">CCFEE 536</strain>
    </source>
</reference>
<feature type="non-terminal residue" evidence="2">
    <location>
        <position position="104"/>
    </location>
</feature>
<evidence type="ECO:0000313" key="3">
    <source>
        <dbReference type="Proteomes" id="UP001357485"/>
    </source>
</evidence>
<sequence>MAAPRRRPAPPRRLPPARHIPDPRDAEVLRRTGQFDDAEGSLAWLRALPPGDLELERELGEIREAAEASELLQSEKRGFFSEARKRGVRKRLGVGIGLMIAQNM</sequence>
<dbReference type="EMBL" id="JAVRRA010025231">
    <property type="protein sequence ID" value="KAK5120609.1"/>
    <property type="molecule type" value="Genomic_DNA"/>
</dbReference>
<feature type="compositionally biased region" description="Basic residues" evidence="1">
    <location>
        <begin position="1"/>
        <end position="10"/>
    </location>
</feature>
<gene>
    <name evidence="2" type="ORF">LTR16_004542</name>
</gene>
<keyword evidence="3" id="KW-1185">Reference proteome</keyword>
<dbReference type="Proteomes" id="UP001357485">
    <property type="component" value="Unassembled WGS sequence"/>
</dbReference>
<comment type="caution">
    <text evidence="2">The sequence shown here is derived from an EMBL/GenBank/DDBJ whole genome shotgun (WGS) entry which is preliminary data.</text>
</comment>
<dbReference type="Gene3D" id="1.20.1250.20">
    <property type="entry name" value="MFS general substrate transporter like domains"/>
    <property type="match status" value="1"/>
</dbReference>